<sequence length="200" mass="22021">MPWDRPMAHWTQQVLTKVTRARSLIRESHQLLARNDDTELSAELRQIECTLVMVLEDNRLRPSPPSARLPPSPPPTGQRRGNWRNRGRFTRGPSNGDYKPQPARESQTPNCAGTARNVQIVHTQSTSSQTSRGSSTPTFAEGKTNVTKPAKSIPTTPPSQGVLVDFDEDSTVVELPPGIVAAMEALQIVHSEPKGQLEVC</sequence>
<reference evidence="3" key="1">
    <citation type="journal article" date="2017" name="Nat. Microbiol.">
        <title>Global analysis of biosynthetic gene clusters reveals vast potential of secondary metabolite production in Penicillium species.</title>
        <authorList>
            <person name="Nielsen J.C."/>
            <person name="Grijseels S."/>
            <person name="Prigent S."/>
            <person name="Ji B."/>
            <person name="Dainat J."/>
            <person name="Nielsen K.F."/>
            <person name="Frisvad J.C."/>
            <person name="Workman M."/>
            <person name="Nielsen J."/>
        </authorList>
    </citation>
    <scope>NUCLEOTIDE SEQUENCE [LARGE SCALE GENOMIC DNA]</scope>
    <source>
        <strain evidence="3">IBT 4502</strain>
    </source>
</reference>
<gene>
    <name evidence="2" type="ORF">PENPOL_c004G03461</name>
</gene>
<feature type="region of interest" description="Disordered" evidence="1">
    <location>
        <begin position="60"/>
        <end position="162"/>
    </location>
</feature>
<comment type="caution">
    <text evidence="2">The sequence shown here is derived from an EMBL/GenBank/DDBJ whole genome shotgun (WGS) entry which is preliminary data.</text>
</comment>
<organism evidence="2 3">
    <name type="scientific">Penicillium polonicum</name>
    <dbReference type="NCBI Taxonomy" id="60169"/>
    <lineage>
        <taxon>Eukaryota</taxon>
        <taxon>Fungi</taxon>
        <taxon>Dikarya</taxon>
        <taxon>Ascomycota</taxon>
        <taxon>Pezizomycotina</taxon>
        <taxon>Eurotiomycetes</taxon>
        <taxon>Eurotiomycetidae</taxon>
        <taxon>Eurotiales</taxon>
        <taxon>Aspergillaceae</taxon>
        <taxon>Penicillium</taxon>
    </lineage>
</organism>
<name>A0A1V6NP78_PENPO</name>
<dbReference type="Proteomes" id="UP000191408">
    <property type="component" value="Unassembled WGS sequence"/>
</dbReference>
<dbReference type="AlphaFoldDB" id="A0A1V6NP78"/>
<protein>
    <submittedName>
        <fullName evidence="2">Uncharacterized protein</fullName>
    </submittedName>
</protein>
<evidence type="ECO:0000313" key="3">
    <source>
        <dbReference type="Proteomes" id="UP000191408"/>
    </source>
</evidence>
<accession>A0A1V6NP78</accession>
<keyword evidence="3" id="KW-1185">Reference proteome</keyword>
<dbReference type="OrthoDB" id="4360134at2759"/>
<dbReference type="EMBL" id="MDYM01000004">
    <property type="protein sequence ID" value="OQD66503.1"/>
    <property type="molecule type" value="Genomic_DNA"/>
</dbReference>
<proteinExistence type="predicted"/>
<feature type="compositionally biased region" description="Low complexity" evidence="1">
    <location>
        <begin position="123"/>
        <end position="138"/>
    </location>
</feature>
<feature type="compositionally biased region" description="Polar residues" evidence="1">
    <location>
        <begin position="104"/>
        <end position="122"/>
    </location>
</feature>
<feature type="compositionally biased region" description="Pro residues" evidence="1">
    <location>
        <begin position="62"/>
        <end position="76"/>
    </location>
</feature>
<evidence type="ECO:0000256" key="1">
    <source>
        <dbReference type="SAM" id="MobiDB-lite"/>
    </source>
</evidence>
<evidence type="ECO:0000313" key="2">
    <source>
        <dbReference type="EMBL" id="OQD66503.1"/>
    </source>
</evidence>